<keyword evidence="3" id="KW-1133">Transmembrane helix</keyword>
<evidence type="ECO:0008006" key="6">
    <source>
        <dbReference type="Google" id="ProtNLM"/>
    </source>
</evidence>
<feature type="transmembrane region" description="Helical" evidence="3">
    <location>
        <begin position="7"/>
        <end position="24"/>
    </location>
</feature>
<evidence type="ECO:0000256" key="3">
    <source>
        <dbReference type="SAM" id="Phobius"/>
    </source>
</evidence>
<feature type="transmembrane region" description="Helical" evidence="3">
    <location>
        <begin position="260"/>
        <end position="278"/>
    </location>
</feature>
<name>A0A1F5B4X8_9BACT</name>
<dbReference type="PANTHER" id="PTHR44227">
    <property type="match status" value="1"/>
</dbReference>
<comment type="caution">
    <text evidence="4">The sequence shown here is derived from an EMBL/GenBank/DDBJ whole genome shotgun (WGS) entry which is preliminary data.</text>
</comment>
<sequence>MINSKLFGPAVVGLLIIITLLAYIKVFRAEFVYDDYAFIVNNKDIQSFKPFSKFFLSPDIFTGSNYHTERGGGQNWRPVASLAFAAQYALFGKNPFGFHFTSIFLHILNLIFVYILAIKLTRRIGVAIITTAFWALHPVATEAVSWIANQSSLIFFGFFILVVLSILNYQENKNRKFLLWISYLFFALSLLTKETALGGIFIIPFVFLLSYQGREKINFRKILVDSLPFVLMGLAYFYARYKILGTLGDHVLRGSFLENILLAPTVFYKYISLAIYPVNLMLNYANFPLPSGVGDPRVISGVLLFSFLAFLFYIGFKKSKFNFIFGTVWFLAFLLPVLQIIPFQDIIGERFLYAPLAGFFLAAVLGLDNFLSYIKFKFNWNFYPIWKTIAAIALMLFFI</sequence>
<feature type="transmembrane region" description="Helical" evidence="3">
    <location>
        <begin position="222"/>
        <end position="239"/>
    </location>
</feature>
<dbReference type="EMBL" id="MEYK01000006">
    <property type="protein sequence ID" value="OGD25649.1"/>
    <property type="molecule type" value="Genomic_DNA"/>
</dbReference>
<feature type="transmembrane region" description="Helical" evidence="3">
    <location>
        <begin position="124"/>
        <end position="147"/>
    </location>
</feature>
<feature type="transmembrane region" description="Helical" evidence="3">
    <location>
        <begin position="323"/>
        <end position="341"/>
    </location>
</feature>
<evidence type="ECO:0000313" key="5">
    <source>
        <dbReference type="Proteomes" id="UP000176431"/>
    </source>
</evidence>
<feature type="transmembrane region" description="Helical" evidence="3">
    <location>
        <begin position="177"/>
        <end position="210"/>
    </location>
</feature>
<feature type="transmembrane region" description="Helical" evidence="3">
    <location>
        <begin position="378"/>
        <end position="398"/>
    </location>
</feature>
<evidence type="ECO:0000256" key="1">
    <source>
        <dbReference type="ARBA" id="ARBA00022737"/>
    </source>
</evidence>
<dbReference type="Proteomes" id="UP000176431">
    <property type="component" value="Unassembled WGS sequence"/>
</dbReference>
<dbReference type="AlphaFoldDB" id="A0A1F5B4X8"/>
<gene>
    <name evidence="4" type="ORF">A2819_00780</name>
</gene>
<keyword evidence="1" id="KW-0677">Repeat</keyword>
<evidence type="ECO:0000256" key="2">
    <source>
        <dbReference type="ARBA" id="ARBA00022803"/>
    </source>
</evidence>
<organism evidence="4 5">
    <name type="scientific">Candidatus Azambacteria bacterium RIFCSPHIGHO2_01_FULL_40_24</name>
    <dbReference type="NCBI Taxonomy" id="1797301"/>
    <lineage>
        <taxon>Bacteria</taxon>
        <taxon>Candidatus Azamiibacteriota</taxon>
    </lineage>
</organism>
<proteinExistence type="predicted"/>
<dbReference type="PANTHER" id="PTHR44227:SF3">
    <property type="entry name" value="PROTEIN O-MANNOSYL-TRANSFERASE TMTC4"/>
    <property type="match status" value="1"/>
</dbReference>
<keyword evidence="3" id="KW-0472">Membrane</keyword>
<reference evidence="4 5" key="1">
    <citation type="journal article" date="2016" name="Nat. Commun.">
        <title>Thousands of microbial genomes shed light on interconnected biogeochemical processes in an aquifer system.</title>
        <authorList>
            <person name="Anantharaman K."/>
            <person name="Brown C.T."/>
            <person name="Hug L.A."/>
            <person name="Sharon I."/>
            <person name="Castelle C.J."/>
            <person name="Probst A.J."/>
            <person name="Thomas B.C."/>
            <person name="Singh A."/>
            <person name="Wilkins M.J."/>
            <person name="Karaoz U."/>
            <person name="Brodie E.L."/>
            <person name="Williams K.H."/>
            <person name="Hubbard S.S."/>
            <person name="Banfield J.F."/>
        </authorList>
    </citation>
    <scope>NUCLEOTIDE SEQUENCE [LARGE SCALE GENOMIC DNA]</scope>
</reference>
<feature type="transmembrane region" description="Helical" evidence="3">
    <location>
        <begin position="353"/>
        <end position="371"/>
    </location>
</feature>
<feature type="transmembrane region" description="Helical" evidence="3">
    <location>
        <begin position="153"/>
        <end position="170"/>
    </location>
</feature>
<keyword evidence="2" id="KW-0802">TPR repeat</keyword>
<dbReference type="InterPro" id="IPR052346">
    <property type="entry name" value="O-mannosyl-transferase_TMTC"/>
</dbReference>
<keyword evidence="3" id="KW-0812">Transmembrane</keyword>
<protein>
    <recommendedName>
        <fullName evidence="6">Glycosyltransferase RgtA/B/C/D-like domain-containing protein</fullName>
    </recommendedName>
</protein>
<accession>A0A1F5B4X8</accession>
<feature type="transmembrane region" description="Helical" evidence="3">
    <location>
        <begin position="298"/>
        <end position="316"/>
    </location>
</feature>
<feature type="transmembrane region" description="Helical" evidence="3">
    <location>
        <begin position="96"/>
        <end position="117"/>
    </location>
</feature>
<feature type="non-terminal residue" evidence="4">
    <location>
        <position position="399"/>
    </location>
</feature>
<evidence type="ECO:0000313" key="4">
    <source>
        <dbReference type="EMBL" id="OGD25649.1"/>
    </source>
</evidence>